<dbReference type="Proteomes" id="UP000323392">
    <property type="component" value="Unassembled WGS sequence"/>
</dbReference>
<reference evidence="2 4" key="1">
    <citation type="submission" date="2016-02" db="EMBL/GenBank/DDBJ databases">
        <title>Draft genome sequence for Clostridium paradoxum JW-YL-7.</title>
        <authorList>
            <person name="Utturkar S.M."/>
            <person name="Lancaster A."/>
            <person name="Poole F.L."/>
            <person name="Adams M.W."/>
            <person name="Brown S.D."/>
        </authorList>
    </citation>
    <scope>NUCLEOTIDE SEQUENCE [LARGE SCALE GENOMIC DNA]</scope>
    <source>
        <strain evidence="2 4">JW-YL-7</strain>
    </source>
</reference>
<dbReference type="Proteomes" id="UP000092605">
    <property type="component" value="Unassembled WGS sequence"/>
</dbReference>
<evidence type="ECO:0000313" key="2">
    <source>
        <dbReference type="EMBL" id="KXZ40140.1"/>
    </source>
</evidence>
<evidence type="ECO:0000259" key="1">
    <source>
        <dbReference type="Pfam" id="PF10105"/>
    </source>
</evidence>
<dbReference type="EMBL" id="FRBG01000009">
    <property type="protein sequence ID" value="SHL03338.1"/>
    <property type="molecule type" value="Genomic_DNA"/>
</dbReference>
<dbReference type="AlphaFoldDB" id="A0A150FSY3"/>
<dbReference type="InterPro" id="IPR018768">
    <property type="entry name" value="DUF2344"/>
</dbReference>
<proteinExistence type="predicted"/>
<dbReference type="RefSeq" id="WP_066070496.1">
    <property type="nucleotide sequence ID" value="NZ_FRBG01000009.1"/>
</dbReference>
<evidence type="ECO:0000313" key="3">
    <source>
        <dbReference type="EMBL" id="SHL03338.1"/>
    </source>
</evidence>
<reference evidence="3 5" key="2">
    <citation type="submission" date="2016-11" db="EMBL/GenBank/DDBJ databases">
        <authorList>
            <person name="Varghese N."/>
            <person name="Submissions S."/>
        </authorList>
    </citation>
    <scope>NUCLEOTIDE SEQUENCE [LARGE SCALE GENOMIC DNA]</scope>
    <source>
        <strain evidence="3 5">DSM 7308</strain>
    </source>
</reference>
<protein>
    <submittedName>
        <fullName evidence="3">Radical SAM-linked protein</fullName>
    </submittedName>
</protein>
<keyword evidence="5" id="KW-1185">Reference proteome</keyword>
<gene>
    <name evidence="2" type="ORF">JWYL7_1215</name>
    <name evidence="3" type="ORF">SAMN05661008_01348</name>
</gene>
<dbReference type="PATRIC" id="fig|1121328.3.peg.1224"/>
<accession>A0A150FSY3</accession>
<dbReference type="NCBIfam" id="TIGR03936">
    <property type="entry name" value="sam_1_link_chp"/>
    <property type="match status" value="1"/>
</dbReference>
<sequence>MPLIRCKFIKQKDMIYISHLDVLRLLDRAFRIAGIKINFSQGFNPHPKISFGQALSLGVASLGEYVDIDIAEKIKEDVFIQKINSVLPDGLKFVQAKYIDENAPSLMKTITCASYIIELKLNKKYTLDDIKSSVDEFMNKDEIIFTKENKKGKLVDLNIRPMIYKLNVISYEDDIVKLDTLVSSSSENNLKVNILVDKLLETSEIEADNIFITRKDFYTFKNGKLVTPI</sequence>
<feature type="domain" description="DUF2344" evidence="1">
    <location>
        <begin position="4"/>
        <end position="191"/>
    </location>
</feature>
<name>A0A150FSY3_CLOPD</name>
<comment type="caution">
    <text evidence="2">The sequence shown here is derived from an EMBL/GenBank/DDBJ whole genome shotgun (WGS) entry which is preliminary data.</text>
</comment>
<evidence type="ECO:0000313" key="4">
    <source>
        <dbReference type="Proteomes" id="UP000092605"/>
    </source>
</evidence>
<dbReference type="OrthoDB" id="9780488at2"/>
<dbReference type="Pfam" id="PF10105">
    <property type="entry name" value="DUF2344"/>
    <property type="match status" value="1"/>
</dbReference>
<organism evidence="2 4">
    <name type="scientific">Alkalithermobacter thermoalcaliphilus JW-YL-7 = DSM 7308</name>
    <dbReference type="NCBI Taxonomy" id="1121328"/>
    <lineage>
        <taxon>Bacteria</taxon>
        <taxon>Bacillati</taxon>
        <taxon>Bacillota</taxon>
        <taxon>Clostridia</taxon>
        <taxon>Peptostreptococcales</taxon>
        <taxon>Tepidibacteraceae</taxon>
        <taxon>Alkalithermobacter</taxon>
    </lineage>
</organism>
<evidence type="ECO:0000313" key="5">
    <source>
        <dbReference type="Proteomes" id="UP000323392"/>
    </source>
</evidence>
<dbReference type="STRING" id="1121328.JWYL7_1215"/>
<dbReference type="EMBL" id="LSFY01000001">
    <property type="protein sequence ID" value="KXZ40140.1"/>
    <property type="molecule type" value="Genomic_DNA"/>
</dbReference>